<sequence length="98" mass="11728">MVKNVKEKVSIAEEIDNVEKRLSVCRKSLEGMEFRLRKEELLEDKRLSLEEEKSLLLERISKYEHQLRCLRGENRRNMLLSVAILTLFVLLYSFWINS</sequence>
<dbReference type="GeneID" id="114643368"/>
<dbReference type="Ensembl" id="ENSECRT00000026718.1">
    <property type="protein sequence ID" value="ENSECRP00000026172.1"/>
    <property type="gene ID" value="ENSECRG00000017684.1"/>
</dbReference>
<keyword evidence="5 7" id="KW-0175">Coiled coil</keyword>
<dbReference type="RefSeq" id="XP_028647788.1">
    <property type="nucleotide sequence ID" value="XM_028791955.2"/>
</dbReference>
<evidence type="ECO:0000313" key="9">
    <source>
        <dbReference type="Ensembl" id="ENSECRP00000026172.1"/>
    </source>
</evidence>
<dbReference type="GO" id="GO:0016020">
    <property type="term" value="C:membrane"/>
    <property type="evidence" value="ECO:0007669"/>
    <property type="project" value="UniProtKB-SubCell"/>
</dbReference>
<evidence type="ECO:0000313" key="10">
    <source>
        <dbReference type="Proteomes" id="UP000694620"/>
    </source>
</evidence>
<name>A0A8C4T4J7_ERPCA</name>
<keyword evidence="6 8" id="KW-0472">Membrane</keyword>
<comment type="subcellular location">
    <subcellularLocation>
        <location evidence="1">Membrane</location>
        <topology evidence="1">Single-pass membrane protein</topology>
    </subcellularLocation>
</comment>
<evidence type="ECO:0000256" key="1">
    <source>
        <dbReference type="ARBA" id="ARBA00004167"/>
    </source>
</evidence>
<proteinExistence type="predicted"/>
<gene>
    <name evidence="9" type="primary">ccdc167</name>
</gene>
<evidence type="ECO:0000256" key="3">
    <source>
        <dbReference type="ARBA" id="ARBA00022692"/>
    </source>
</evidence>
<accession>A0A8C4T4J7</accession>
<dbReference type="PANTHER" id="PTHR31759">
    <property type="entry name" value="COILED-COIL DOMAIN-CONTAINING PROTEIN 167"/>
    <property type="match status" value="1"/>
</dbReference>
<reference evidence="9" key="1">
    <citation type="submission" date="2025-08" db="UniProtKB">
        <authorList>
            <consortium name="Ensembl"/>
        </authorList>
    </citation>
    <scope>IDENTIFICATION</scope>
</reference>
<feature type="transmembrane region" description="Helical" evidence="8">
    <location>
        <begin position="78"/>
        <end position="96"/>
    </location>
</feature>
<dbReference type="InterPro" id="IPR028194">
    <property type="entry name" value="CC167"/>
</dbReference>
<organism evidence="9 10">
    <name type="scientific">Erpetoichthys calabaricus</name>
    <name type="common">Rope fish</name>
    <name type="synonym">Calamoichthys calabaricus</name>
    <dbReference type="NCBI Taxonomy" id="27687"/>
    <lineage>
        <taxon>Eukaryota</taxon>
        <taxon>Metazoa</taxon>
        <taxon>Chordata</taxon>
        <taxon>Craniata</taxon>
        <taxon>Vertebrata</taxon>
        <taxon>Euteleostomi</taxon>
        <taxon>Actinopterygii</taxon>
        <taxon>Polypteriformes</taxon>
        <taxon>Polypteridae</taxon>
        <taxon>Erpetoichthys</taxon>
    </lineage>
</organism>
<evidence type="ECO:0000256" key="7">
    <source>
        <dbReference type="SAM" id="Coils"/>
    </source>
</evidence>
<dbReference type="AlphaFoldDB" id="A0A8C4T4J7"/>
<dbReference type="Proteomes" id="UP000694620">
    <property type="component" value="Unassembled WGS sequence"/>
</dbReference>
<dbReference type="PANTHER" id="PTHR31759:SF1">
    <property type="entry name" value="COILED-COIL DOMAIN-CONTAINING PROTEIN 167"/>
    <property type="match status" value="1"/>
</dbReference>
<dbReference type="CTD" id="154467"/>
<evidence type="ECO:0000256" key="5">
    <source>
        <dbReference type="ARBA" id="ARBA00023054"/>
    </source>
</evidence>
<dbReference type="OrthoDB" id="6435278at2759"/>
<keyword evidence="10" id="KW-1185">Reference proteome</keyword>
<keyword evidence="3 8" id="KW-0812">Transmembrane</keyword>
<keyword evidence="4 8" id="KW-1133">Transmembrane helix</keyword>
<evidence type="ECO:0000256" key="2">
    <source>
        <dbReference type="ARBA" id="ARBA00022350"/>
    </source>
</evidence>
<reference evidence="9" key="2">
    <citation type="submission" date="2025-09" db="UniProtKB">
        <authorList>
            <consortium name="Ensembl"/>
        </authorList>
    </citation>
    <scope>IDENTIFICATION</scope>
</reference>
<dbReference type="GeneTree" id="ENSGT00390000010210"/>
<protein>
    <recommendedName>
        <fullName evidence="2">Coiled-coil domain-containing protein 167</fullName>
    </recommendedName>
</protein>
<dbReference type="Pfam" id="PF15188">
    <property type="entry name" value="CCDC-167"/>
    <property type="match status" value="1"/>
</dbReference>
<evidence type="ECO:0000256" key="6">
    <source>
        <dbReference type="ARBA" id="ARBA00023136"/>
    </source>
</evidence>
<evidence type="ECO:0000256" key="4">
    <source>
        <dbReference type="ARBA" id="ARBA00022989"/>
    </source>
</evidence>
<feature type="coiled-coil region" evidence="7">
    <location>
        <begin position="39"/>
        <end position="66"/>
    </location>
</feature>
<evidence type="ECO:0000256" key="8">
    <source>
        <dbReference type="SAM" id="Phobius"/>
    </source>
</evidence>